<gene>
    <name evidence="2" type="ORF">POCTA_138.1.T0200013</name>
</gene>
<dbReference type="GO" id="GO:0044773">
    <property type="term" value="P:mitotic DNA damage checkpoint signaling"/>
    <property type="evidence" value="ECO:0007669"/>
    <property type="project" value="TreeGrafter"/>
</dbReference>
<sequence length="263" mass="31489">MKDLKLLDSVKIQLKNKQSLTKIDEGLQADIYELPYKDLYYAIKVFKEATSQEERIGEVQASQKIKSKYIIVYVCHDQEKFEWILYEKFGDYNLQQYLQYFKLEQYHVNYIFTQIIEGYHDILSSGYYHCDLKTANVLVNSSTLNIKICDLGFANQIQQKINCRRGSRGYFAPEFFQDDVISLNEKTEVFALGVILYQLLTNEFPYTNQNNCLKWISITKSNWKDFWKNKRIHQQYKEIIQNIFEMDPNKRCNINYLQNIFHF</sequence>
<dbReference type="GO" id="GO:0004674">
    <property type="term" value="F:protein serine/threonine kinase activity"/>
    <property type="evidence" value="ECO:0007669"/>
    <property type="project" value="TreeGrafter"/>
</dbReference>
<dbReference type="GO" id="GO:0005634">
    <property type="term" value="C:nucleus"/>
    <property type="evidence" value="ECO:0007669"/>
    <property type="project" value="TreeGrafter"/>
</dbReference>
<dbReference type="PROSITE" id="PS00108">
    <property type="entry name" value="PROTEIN_KINASE_ST"/>
    <property type="match status" value="1"/>
</dbReference>
<dbReference type="InterPro" id="IPR008271">
    <property type="entry name" value="Ser/Thr_kinase_AS"/>
</dbReference>
<evidence type="ECO:0000259" key="1">
    <source>
        <dbReference type="PROSITE" id="PS50011"/>
    </source>
</evidence>
<dbReference type="AlphaFoldDB" id="A0A8S1T0U2"/>
<dbReference type="PROSITE" id="PS50011">
    <property type="entry name" value="PROTEIN_KINASE_DOM"/>
    <property type="match status" value="1"/>
</dbReference>
<dbReference type="OrthoDB" id="4062651at2759"/>
<dbReference type="EMBL" id="CAJJDP010000020">
    <property type="protein sequence ID" value="CAD8147461.1"/>
    <property type="molecule type" value="Genomic_DNA"/>
</dbReference>
<protein>
    <recommendedName>
        <fullName evidence="1">Protein kinase domain-containing protein</fullName>
    </recommendedName>
</protein>
<dbReference type="Pfam" id="PF00069">
    <property type="entry name" value="Pkinase"/>
    <property type="match status" value="1"/>
</dbReference>
<accession>A0A8S1T0U2</accession>
<evidence type="ECO:0000313" key="2">
    <source>
        <dbReference type="EMBL" id="CAD8147461.1"/>
    </source>
</evidence>
<dbReference type="CDD" id="cd00180">
    <property type="entry name" value="PKc"/>
    <property type="match status" value="1"/>
</dbReference>
<proteinExistence type="predicted"/>
<name>A0A8S1T0U2_PAROT</name>
<organism evidence="2 3">
    <name type="scientific">Paramecium octaurelia</name>
    <dbReference type="NCBI Taxonomy" id="43137"/>
    <lineage>
        <taxon>Eukaryota</taxon>
        <taxon>Sar</taxon>
        <taxon>Alveolata</taxon>
        <taxon>Ciliophora</taxon>
        <taxon>Intramacronucleata</taxon>
        <taxon>Oligohymenophorea</taxon>
        <taxon>Peniculida</taxon>
        <taxon>Parameciidae</taxon>
        <taxon>Paramecium</taxon>
    </lineage>
</organism>
<dbReference type="GO" id="GO:0005737">
    <property type="term" value="C:cytoplasm"/>
    <property type="evidence" value="ECO:0007669"/>
    <property type="project" value="TreeGrafter"/>
</dbReference>
<dbReference type="PANTHER" id="PTHR44167">
    <property type="entry name" value="OVARIAN-SPECIFIC SERINE/THREONINE-PROTEIN KINASE LOK-RELATED"/>
    <property type="match status" value="1"/>
</dbReference>
<dbReference type="PANTHER" id="PTHR44167:SF18">
    <property type="entry name" value="PROTEIN KINASE DOMAIN-CONTAINING PROTEIN"/>
    <property type="match status" value="1"/>
</dbReference>
<dbReference type="Proteomes" id="UP000683925">
    <property type="component" value="Unassembled WGS sequence"/>
</dbReference>
<evidence type="ECO:0000313" key="3">
    <source>
        <dbReference type="Proteomes" id="UP000683925"/>
    </source>
</evidence>
<dbReference type="GO" id="GO:0005524">
    <property type="term" value="F:ATP binding"/>
    <property type="evidence" value="ECO:0007669"/>
    <property type="project" value="InterPro"/>
</dbReference>
<reference evidence="2" key="1">
    <citation type="submission" date="2021-01" db="EMBL/GenBank/DDBJ databases">
        <authorList>
            <consortium name="Genoscope - CEA"/>
            <person name="William W."/>
        </authorList>
    </citation>
    <scope>NUCLEOTIDE SEQUENCE</scope>
</reference>
<keyword evidence="3" id="KW-1185">Reference proteome</keyword>
<feature type="domain" description="Protein kinase" evidence="1">
    <location>
        <begin position="17"/>
        <end position="263"/>
    </location>
</feature>
<dbReference type="SMART" id="SM00220">
    <property type="entry name" value="S_TKc"/>
    <property type="match status" value="1"/>
</dbReference>
<dbReference type="OMA" id="IIVYVCH"/>
<comment type="caution">
    <text evidence="2">The sequence shown here is derived from an EMBL/GenBank/DDBJ whole genome shotgun (WGS) entry which is preliminary data.</text>
</comment>
<dbReference type="FunFam" id="1.10.510.10:FF:002985">
    <property type="entry name" value="Uncharacterized protein"/>
    <property type="match status" value="1"/>
</dbReference>
<dbReference type="InterPro" id="IPR000719">
    <property type="entry name" value="Prot_kinase_dom"/>
</dbReference>